<feature type="chain" id="PRO_5039173124" evidence="3">
    <location>
        <begin position="26"/>
        <end position="392"/>
    </location>
</feature>
<accession>A0A841FMX6</accession>
<dbReference type="Proteomes" id="UP000548476">
    <property type="component" value="Unassembled WGS sequence"/>
</dbReference>
<evidence type="ECO:0000313" key="5">
    <source>
        <dbReference type="EMBL" id="MBB6033300.1"/>
    </source>
</evidence>
<dbReference type="InterPro" id="IPR028081">
    <property type="entry name" value="Leu-bd"/>
</dbReference>
<dbReference type="CDD" id="cd06348">
    <property type="entry name" value="PBP1_ABC_HAAT-like"/>
    <property type="match status" value="1"/>
</dbReference>
<comment type="similarity">
    <text evidence="1">Belongs to the leucine-binding protein family.</text>
</comment>
<dbReference type="PROSITE" id="PS51257">
    <property type="entry name" value="PROKAR_LIPOPROTEIN"/>
    <property type="match status" value="1"/>
</dbReference>
<evidence type="ECO:0000313" key="6">
    <source>
        <dbReference type="Proteomes" id="UP000548476"/>
    </source>
</evidence>
<dbReference type="SUPFAM" id="SSF53822">
    <property type="entry name" value="Periplasmic binding protein-like I"/>
    <property type="match status" value="1"/>
</dbReference>
<keyword evidence="2 3" id="KW-0732">Signal</keyword>
<comment type="caution">
    <text evidence="5">The sequence shown here is derived from an EMBL/GenBank/DDBJ whole genome shotgun (WGS) entry which is preliminary data.</text>
</comment>
<proteinExistence type="inferred from homology"/>
<dbReference type="Pfam" id="PF13458">
    <property type="entry name" value="Peripla_BP_6"/>
    <property type="match status" value="1"/>
</dbReference>
<dbReference type="InterPro" id="IPR051010">
    <property type="entry name" value="BCAA_transport"/>
</dbReference>
<dbReference type="RefSeq" id="WP_184786176.1">
    <property type="nucleotide sequence ID" value="NZ_BONT01000025.1"/>
</dbReference>
<organism evidence="5 6">
    <name type="scientific">Phytomonospora endophytica</name>
    <dbReference type="NCBI Taxonomy" id="714109"/>
    <lineage>
        <taxon>Bacteria</taxon>
        <taxon>Bacillati</taxon>
        <taxon>Actinomycetota</taxon>
        <taxon>Actinomycetes</taxon>
        <taxon>Micromonosporales</taxon>
        <taxon>Micromonosporaceae</taxon>
        <taxon>Phytomonospora</taxon>
    </lineage>
</organism>
<gene>
    <name evidence="5" type="ORF">HNR73_001147</name>
</gene>
<name>A0A841FMX6_9ACTN</name>
<dbReference type="PANTHER" id="PTHR30483:SF6">
    <property type="entry name" value="PERIPLASMIC BINDING PROTEIN OF ABC TRANSPORTER FOR NATURAL AMINO ACIDS"/>
    <property type="match status" value="1"/>
</dbReference>
<evidence type="ECO:0000256" key="3">
    <source>
        <dbReference type="SAM" id="SignalP"/>
    </source>
</evidence>
<evidence type="ECO:0000259" key="4">
    <source>
        <dbReference type="Pfam" id="PF13458"/>
    </source>
</evidence>
<evidence type="ECO:0000256" key="2">
    <source>
        <dbReference type="ARBA" id="ARBA00022729"/>
    </source>
</evidence>
<protein>
    <submittedName>
        <fullName evidence="5">Branched-chain amino acid transport system substrate-binding protein</fullName>
    </submittedName>
</protein>
<dbReference type="Gene3D" id="3.40.50.2300">
    <property type="match status" value="2"/>
</dbReference>
<dbReference type="PANTHER" id="PTHR30483">
    <property type="entry name" value="LEUCINE-SPECIFIC-BINDING PROTEIN"/>
    <property type="match status" value="1"/>
</dbReference>
<dbReference type="EMBL" id="JACHGT010000002">
    <property type="protein sequence ID" value="MBB6033300.1"/>
    <property type="molecule type" value="Genomic_DNA"/>
</dbReference>
<feature type="signal peptide" evidence="3">
    <location>
        <begin position="1"/>
        <end position="25"/>
    </location>
</feature>
<reference evidence="5 6" key="1">
    <citation type="submission" date="2020-08" db="EMBL/GenBank/DDBJ databases">
        <title>Genomic Encyclopedia of Type Strains, Phase IV (KMG-IV): sequencing the most valuable type-strain genomes for metagenomic binning, comparative biology and taxonomic classification.</title>
        <authorList>
            <person name="Goeker M."/>
        </authorList>
    </citation>
    <scope>NUCLEOTIDE SEQUENCE [LARGE SCALE GENOMIC DNA]</scope>
    <source>
        <strain evidence="5 6">YIM 65646</strain>
    </source>
</reference>
<dbReference type="InterPro" id="IPR028082">
    <property type="entry name" value="Peripla_BP_I"/>
</dbReference>
<feature type="domain" description="Leucine-binding protein" evidence="4">
    <location>
        <begin position="49"/>
        <end position="375"/>
    </location>
</feature>
<keyword evidence="6" id="KW-1185">Reference proteome</keyword>
<sequence length="392" mass="40641">MRLRVGSAAAASAAVLLLAAGCVDGGEAPADNSGLSGTGAGADCVIEAPVKVGLVISITGGAAFIGGYQQQGLELAFDELNAQRGVEYQVLLEDDKTSPEEGVAHYAKLIDSEKVSVIAGPTLSTVAFAAFPDAQEAGVPAIGMSTTAEGIPDLGDYIFRDSLSERVALGASIPAAVEALDLKRVAILYDGVDEFTSSAYRTMKEALEGLGIDVVGEEEFATTDTSFTEQLNRVKAAEPDAVVLSALLGATIPLVKQARELGLTAPIIGGNAFNSPVMVDELGPAAEGLIVAGAWSSALQSEGNEQFVANFTQRYGRPPDQFAAQAYTAAHLIDVAVRADCDASREAIKDNLGQILEQETVLGTLSIDENGEVYQDPVVQIVRNGVLVPLES</sequence>
<evidence type="ECO:0000256" key="1">
    <source>
        <dbReference type="ARBA" id="ARBA00010062"/>
    </source>
</evidence>
<dbReference type="AlphaFoldDB" id="A0A841FMX6"/>